<feature type="signal peptide" evidence="2">
    <location>
        <begin position="1"/>
        <end position="20"/>
    </location>
</feature>
<evidence type="ECO:0000313" key="4">
    <source>
        <dbReference type="Proteomes" id="UP000305067"/>
    </source>
</evidence>
<evidence type="ECO:0000313" key="3">
    <source>
        <dbReference type="EMBL" id="TFK99569.1"/>
    </source>
</evidence>
<name>A0A5C3QEP3_9AGAR</name>
<evidence type="ECO:0008006" key="5">
    <source>
        <dbReference type="Google" id="ProtNLM"/>
    </source>
</evidence>
<gene>
    <name evidence="3" type="ORF">BDV98DRAFT_594879</name>
</gene>
<protein>
    <recommendedName>
        <fullName evidence="5">CBM1 domain-containing protein</fullName>
    </recommendedName>
</protein>
<evidence type="ECO:0000256" key="1">
    <source>
        <dbReference type="SAM" id="MobiDB-lite"/>
    </source>
</evidence>
<organism evidence="3 4">
    <name type="scientific">Pterulicium gracile</name>
    <dbReference type="NCBI Taxonomy" id="1884261"/>
    <lineage>
        <taxon>Eukaryota</taxon>
        <taxon>Fungi</taxon>
        <taxon>Dikarya</taxon>
        <taxon>Basidiomycota</taxon>
        <taxon>Agaricomycotina</taxon>
        <taxon>Agaricomycetes</taxon>
        <taxon>Agaricomycetidae</taxon>
        <taxon>Agaricales</taxon>
        <taxon>Pleurotineae</taxon>
        <taxon>Pterulaceae</taxon>
        <taxon>Pterulicium</taxon>
    </lineage>
</organism>
<evidence type="ECO:0000256" key="2">
    <source>
        <dbReference type="SAM" id="SignalP"/>
    </source>
</evidence>
<keyword evidence="4" id="KW-1185">Reference proteome</keyword>
<sequence length="99" mass="10427">MQFSAHFFTTVAFIVTSVSAATTIPPAVATALADASPEVAAQILFPKNNRSDNRRPPGSPEHAARTQVNPASLRGDDPPGCWDSGFECSTGICVVVRNI</sequence>
<dbReference type="AlphaFoldDB" id="A0A5C3QEP3"/>
<reference evidence="3 4" key="1">
    <citation type="journal article" date="2019" name="Nat. Ecol. Evol.">
        <title>Megaphylogeny resolves global patterns of mushroom evolution.</title>
        <authorList>
            <person name="Varga T."/>
            <person name="Krizsan K."/>
            <person name="Foldi C."/>
            <person name="Dima B."/>
            <person name="Sanchez-Garcia M."/>
            <person name="Sanchez-Ramirez S."/>
            <person name="Szollosi G.J."/>
            <person name="Szarkandi J.G."/>
            <person name="Papp V."/>
            <person name="Albert L."/>
            <person name="Andreopoulos W."/>
            <person name="Angelini C."/>
            <person name="Antonin V."/>
            <person name="Barry K.W."/>
            <person name="Bougher N.L."/>
            <person name="Buchanan P."/>
            <person name="Buyck B."/>
            <person name="Bense V."/>
            <person name="Catcheside P."/>
            <person name="Chovatia M."/>
            <person name="Cooper J."/>
            <person name="Damon W."/>
            <person name="Desjardin D."/>
            <person name="Finy P."/>
            <person name="Geml J."/>
            <person name="Haridas S."/>
            <person name="Hughes K."/>
            <person name="Justo A."/>
            <person name="Karasinski D."/>
            <person name="Kautmanova I."/>
            <person name="Kiss B."/>
            <person name="Kocsube S."/>
            <person name="Kotiranta H."/>
            <person name="LaButti K.M."/>
            <person name="Lechner B.E."/>
            <person name="Liimatainen K."/>
            <person name="Lipzen A."/>
            <person name="Lukacs Z."/>
            <person name="Mihaltcheva S."/>
            <person name="Morgado L.N."/>
            <person name="Niskanen T."/>
            <person name="Noordeloos M.E."/>
            <person name="Ohm R.A."/>
            <person name="Ortiz-Santana B."/>
            <person name="Ovrebo C."/>
            <person name="Racz N."/>
            <person name="Riley R."/>
            <person name="Savchenko A."/>
            <person name="Shiryaev A."/>
            <person name="Soop K."/>
            <person name="Spirin V."/>
            <person name="Szebenyi C."/>
            <person name="Tomsovsky M."/>
            <person name="Tulloss R.E."/>
            <person name="Uehling J."/>
            <person name="Grigoriev I.V."/>
            <person name="Vagvolgyi C."/>
            <person name="Papp T."/>
            <person name="Martin F.M."/>
            <person name="Miettinen O."/>
            <person name="Hibbett D.S."/>
            <person name="Nagy L.G."/>
        </authorList>
    </citation>
    <scope>NUCLEOTIDE SEQUENCE [LARGE SCALE GENOMIC DNA]</scope>
    <source>
        <strain evidence="3 4">CBS 309.79</strain>
    </source>
</reference>
<dbReference type="Proteomes" id="UP000305067">
    <property type="component" value="Unassembled WGS sequence"/>
</dbReference>
<proteinExistence type="predicted"/>
<accession>A0A5C3QEP3</accession>
<dbReference type="EMBL" id="ML178833">
    <property type="protein sequence ID" value="TFK99569.1"/>
    <property type="molecule type" value="Genomic_DNA"/>
</dbReference>
<feature type="chain" id="PRO_5022916441" description="CBM1 domain-containing protein" evidence="2">
    <location>
        <begin position="21"/>
        <end position="99"/>
    </location>
</feature>
<feature type="region of interest" description="Disordered" evidence="1">
    <location>
        <begin position="44"/>
        <end position="76"/>
    </location>
</feature>
<keyword evidence="2" id="KW-0732">Signal</keyword>